<evidence type="ECO:0000313" key="2">
    <source>
        <dbReference type="EMBL" id="WZE66920.1"/>
    </source>
</evidence>
<sequence length="173" mass="19724">MQTKICACLSMTIDGYIADQDNSVDYLYKVEGEGDNGYSDFYKDVDLIIMGGNTLRWLLDNGVRENPYKDKSVIIVTSEAIALDWEVAFCSNLDELKEIFDDYIKVWVVGGGQLISTMLNEQMINRLFVTIAPIILGNGVPLFKDIDQSIELKVMDVEQYNQFVELDYTVEYQ</sequence>
<dbReference type="InterPro" id="IPR024072">
    <property type="entry name" value="DHFR-like_dom_sf"/>
</dbReference>
<dbReference type="EMBL" id="CP124577">
    <property type="protein sequence ID" value="WZE66920.1"/>
    <property type="molecule type" value="Genomic_DNA"/>
</dbReference>
<name>A0AAU6R9R6_9STAP</name>
<dbReference type="PANTHER" id="PTHR38011">
    <property type="entry name" value="DIHYDROFOLATE REDUCTASE FAMILY PROTEIN (AFU_ORTHOLOGUE AFUA_8G06820)"/>
    <property type="match status" value="1"/>
</dbReference>
<dbReference type="AlphaFoldDB" id="A0AAU6R9R6"/>
<dbReference type="PANTHER" id="PTHR38011:SF11">
    <property type="entry name" value="2,5-DIAMINO-6-RIBOSYLAMINO-4(3H)-PYRIMIDINONE 5'-PHOSPHATE REDUCTASE"/>
    <property type="match status" value="1"/>
</dbReference>
<dbReference type="Pfam" id="PF01872">
    <property type="entry name" value="RibD_C"/>
    <property type="match status" value="1"/>
</dbReference>
<dbReference type="Gene3D" id="3.40.430.10">
    <property type="entry name" value="Dihydrofolate Reductase, subunit A"/>
    <property type="match status" value="1"/>
</dbReference>
<evidence type="ECO:0000259" key="1">
    <source>
        <dbReference type="Pfam" id="PF01872"/>
    </source>
</evidence>
<protein>
    <submittedName>
        <fullName evidence="2">Dihydrofolate reductase family protein</fullName>
    </submittedName>
</protein>
<dbReference type="RefSeq" id="WP_420494107.1">
    <property type="nucleotide sequence ID" value="NZ_CP124577.1"/>
</dbReference>
<dbReference type="InterPro" id="IPR050765">
    <property type="entry name" value="Riboflavin_Biosynth_HTPR"/>
</dbReference>
<organism evidence="2">
    <name type="scientific">Macrococcus psychrotolerans</name>
    <dbReference type="NCBI Taxonomy" id="3039389"/>
    <lineage>
        <taxon>Bacteria</taxon>
        <taxon>Bacillati</taxon>
        <taxon>Bacillota</taxon>
        <taxon>Bacilli</taxon>
        <taxon>Bacillales</taxon>
        <taxon>Staphylococcaceae</taxon>
        <taxon>Macrococcus</taxon>
    </lineage>
</organism>
<gene>
    <name evidence="2" type="ORF">QA541_01255</name>
</gene>
<feature type="domain" description="Bacterial bifunctional deaminase-reductase C-terminal" evidence="1">
    <location>
        <begin position="74"/>
        <end position="162"/>
    </location>
</feature>
<accession>A0AAU6R9R6</accession>
<dbReference type="InterPro" id="IPR002734">
    <property type="entry name" value="RibDG_C"/>
</dbReference>
<dbReference type="SUPFAM" id="SSF53597">
    <property type="entry name" value="Dihydrofolate reductase-like"/>
    <property type="match status" value="1"/>
</dbReference>
<reference evidence="2" key="1">
    <citation type="submission" date="2023-04" db="EMBL/GenBank/DDBJ databases">
        <title>Macrococci isolated from food, foodproducing animals, and human clinical materials.</title>
        <authorList>
            <person name="Maslanova I."/>
            <person name="Svec P."/>
            <person name="Sedlacek I."/>
            <person name="Novakova D."/>
            <person name="Keller J.E."/>
            <person name="Schwendener S."/>
            <person name="Finstrlova A."/>
            <person name="Botka T."/>
            <person name="Kovarovic V."/>
            <person name="Petras P."/>
            <person name="Perreten V."/>
            <person name="Pantucek R."/>
        </authorList>
    </citation>
    <scope>NUCLEOTIDE SEQUENCE</scope>
    <source>
        <strain evidence="2">NRL/St 21/332</strain>
    </source>
</reference>
<proteinExistence type="predicted"/>
<dbReference type="GO" id="GO:0008703">
    <property type="term" value="F:5-amino-6-(5-phosphoribosylamino)uracil reductase activity"/>
    <property type="evidence" value="ECO:0007669"/>
    <property type="project" value="InterPro"/>
</dbReference>
<dbReference type="GO" id="GO:0009231">
    <property type="term" value="P:riboflavin biosynthetic process"/>
    <property type="evidence" value="ECO:0007669"/>
    <property type="project" value="InterPro"/>
</dbReference>